<gene>
    <name evidence="6" type="ORF">FKV23_14525</name>
</gene>
<dbReference type="InterPro" id="IPR014284">
    <property type="entry name" value="RNA_pol_sigma-70_dom"/>
</dbReference>
<dbReference type="NCBIfam" id="TIGR02937">
    <property type="entry name" value="sigma70-ECF"/>
    <property type="match status" value="1"/>
</dbReference>
<dbReference type="Gene3D" id="1.10.1740.10">
    <property type="match status" value="1"/>
</dbReference>
<dbReference type="InterPro" id="IPR039425">
    <property type="entry name" value="RNA_pol_sigma-70-like"/>
</dbReference>
<dbReference type="RefSeq" id="WP_141624498.1">
    <property type="nucleotide sequence ID" value="NZ_CP041242.1"/>
</dbReference>
<keyword evidence="4" id="KW-0804">Transcription</keyword>
<dbReference type="Pfam" id="PF07638">
    <property type="entry name" value="Sigma70_ECF"/>
    <property type="match status" value="1"/>
</dbReference>
<dbReference type="KEGG" id="lyj:FKV23_14525"/>
<proteinExistence type="inferred from homology"/>
<dbReference type="InterPro" id="IPR036388">
    <property type="entry name" value="WH-like_DNA-bd_sf"/>
</dbReference>
<sequence>MNLATDDITQLLERSRRGDTEAGGQLLELIYADLRRIARARLRGEHADTLNTTALVHEAWLAMAQHQQASFGDRRHYLAYAGKAMRHILIDRARRRTAGKRQADPVVAPPPHADDSLELLALDQALSRLAALSPRLARLVELRLFAGLSASETGTVLGVTERTVERDWLKARALLAQWLGAP</sequence>
<accession>A0A514BUX2</accession>
<dbReference type="SUPFAM" id="SSF88659">
    <property type="entry name" value="Sigma3 and sigma4 domains of RNA polymerase sigma factors"/>
    <property type="match status" value="1"/>
</dbReference>
<evidence type="ECO:0000256" key="4">
    <source>
        <dbReference type="ARBA" id="ARBA00023163"/>
    </source>
</evidence>
<evidence type="ECO:0000259" key="5">
    <source>
        <dbReference type="Pfam" id="PF07638"/>
    </source>
</evidence>
<dbReference type="InterPro" id="IPR013325">
    <property type="entry name" value="RNA_pol_sigma_r2"/>
</dbReference>
<dbReference type="AlphaFoldDB" id="A0A514BUX2"/>
<dbReference type="GO" id="GO:0006352">
    <property type="term" value="P:DNA-templated transcription initiation"/>
    <property type="evidence" value="ECO:0007669"/>
    <property type="project" value="InterPro"/>
</dbReference>
<evidence type="ECO:0000256" key="1">
    <source>
        <dbReference type="ARBA" id="ARBA00010641"/>
    </source>
</evidence>
<dbReference type="InterPro" id="IPR053812">
    <property type="entry name" value="HTH_Sigma70_ECF-like"/>
</dbReference>
<protein>
    <submittedName>
        <fullName evidence="6">Sigma-70 family RNA polymerase sigma factor</fullName>
    </submittedName>
</protein>
<organism evidence="6 7">
    <name type="scientific">Marilutibacter alkalisoli</name>
    <dbReference type="NCBI Taxonomy" id="2591633"/>
    <lineage>
        <taxon>Bacteria</taxon>
        <taxon>Pseudomonadati</taxon>
        <taxon>Pseudomonadota</taxon>
        <taxon>Gammaproteobacteria</taxon>
        <taxon>Lysobacterales</taxon>
        <taxon>Lysobacteraceae</taxon>
        <taxon>Marilutibacter</taxon>
    </lineage>
</organism>
<dbReference type="NCBIfam" id="TIGR02999">
    <property type="entry name" value="Sig-70_X6"/>
    <property type="match status" value="1"/>
</dbReference>
<evidence type="ECO:0000256" key="2">
    <source>
        <dbReference type="ARBA" id="ARBA00023015"/>
    </source>
</evidence>
<dbReference type="Gene3D" id="1.10.10.10">
    <property type="entry name" value="Winged helix-like DNA-binding domain superfamily/Winged helix DNA-binding domain"/>
    <property type="match status" value="1"/>
</dbReference>
<evidence type="ECO:0000313" key="7">
    <source>
        <dbReference type="Proteomes" id="UP000317199"/>
    </source>
</evidence>
<dbReference type="PANTHER" id="PTHR43133">
    <property type="entry name" value="RNA POLYMERASE ECF-TYPE SIGMA FACTO"/>
    <property type="match status" value="1"/>
</dbReference>
<reference evidence="6 7" key="1">
    <citation type="submission" date="2019-06" db="EMBL/GenBank/DDBJ databases">
        <title>Lysobacter alkalisoli sp. nov. isolated from saline-alkali soil.</title>
        <authorList>
            <person name="Sun J.-Q."/>
            <person name="Xu L."/>
        </authorList>
    </citation>
    <scope>NUCLEOTIDE SEQUENCE [LARGE SCALE GENOMIC DNA]</scope>
    <source>
        <strain evidence="6 7">SJ-36</strain>
    </source>
</reference>
<dbReference type="OrthoDB" id="128473at2"/>
<evidence type="ECO:0000256" key="3">
    <source>
        <dbReference type="ARBA" id="ARBA00023082"/>
    </source>
</evidence>
<dbReference type="InterPro" id="IPR011517">
    <property type="entry name" value="RNA_pol_sigma70_ECF-like"/>
</dbReference>
<feature type="domain" description="RNA polymerase sigma-70 ECF-like HTH" evidence="5">
    <location>
        <begin position="6"/>
        <end position="177"/>
    </location>
</feature>
<keyword evidence="3" id="KW-0731">Sigma factor</keyword>
<name>A0A514BUX2_9GAMM</name>
<dbReference type="InterPro" id="IPR013324">
    <property type="entry name" value="RNA_pol_sigma_r3/r4-like"/>
</dbReference>
<evidence type="ECO:0000313" key="6">
    <source>
        <dbReference type="EMBL" id="QDH71166.1"/>
    </source>
</evidence>
<keyword evidence="7" id="KW-1185">Reference proteome</keyword>
<dbReference type="PANTHER" id="PTHR43133:SF39">
    <property type="entry name" value="SIMILAR TO RNA POLYMERASE SIGMA-E FACTOR"/>
    <property type="match status" value="1"/>
</dbReference>
<dbReference type="GO" id="GO:0016987">
    <property type="term" value="F:sigma factor activity"/>
    <property type="evidence" value="ECO:0007669"/>
    <property type="project" value="UniProtKB-KW"/>
</dbReference>
<dbReference type="EMBL" id="CP041242">
    <property type="protein sequence ID" value="QDH71166.1"/>
    <property type="molecule type" value="Genomic_DNA"/>
</dbReference>
<comment type="similarity">
    <text evidence="1">Belongs to the sigma-70 factor family. ECF subfamily.</text>
</comment>
<keyword evidence="2" id="KW-0805">Transcription regulation</keyword>
<dbReference type="SUPFAM" id="SSF88946">
    <property type="entry name" value="Sigma2 domain of RNA polymerase sigma factors"/>
    <property type="match status" value="1"/>
</dbReference>
<dbReference type="Proteomes" id="UP000317199">
    <property type="component" value="Chromosome"/>
</dbReference>